<dbReference type="Pfam" id="PF14416">
    <property type="entry name" value="PMR5N"/>
    <property type="match status" value="1"/>
</dbReference>
<evidence type="ECO:0000313" key="2">
    <source>
        <dbReference type="EMBL" id="RXH75688.1"/>
    </source>
</evidence>
<proteinExistence type="predicted"/>
<keyword evidence="3" id="KW-1185">Reference proteome</keyword>
<accession>A0A498HVR9</accession>
<dbReference type="EMBL" id="RDQH01000341">
    <property type="protein sequence ID" value="RXH75688.1"/>
    <property type="molecule type" value="Genomic_DNA"/>
</dbReference>
<dbReference type="Proteomes" id="UP000290289">
    <property type="component" value="Chromosome 15"/>
</dbReference>
<reference evidence="2 3" key="1">
    <citation type="submission" date="2018-10" db="EMBL/GenBank/DDBJ databases">
        <title>A high-quality apple genome assembly.</title>
        <authorList>
            <person name="Hu J."/>
        </authorList>
    </citation>
    <scope>NUCLEOTIDE SEQUENCE [LARGE SCALE GENOMIC DNA]</scope>
    <source>
        <strain evidence="3">cv. HFTH1</strain>
        <tissue evidence="2">Young leaf</tissue>
    </source>
</reference>
<name>A0A498HVR9_MALDO</name>
<sequence length="151" mass="18023">MIVIYLIIAPIYNYAKEKRVVDHKKPLYSGHGCKQWLSSIWSCRMTQRTNFSYEKVSWQPKDCQMEEFEGSKFLKSTYQPQNGTTVPFRPTRTKHNTEHLFNPVLFRPVLTRPVYVPNGTTLPKVTLLWYRWERKRNDMNEIVRYNACLTT</sequence>
<evidence type="ECO:0000259" key="1">
    <source>
        <dbReference type="Pfam" id="PF14416"/>
    </source>
</evidence>
<evidence type="ECO:0000313" key="3">
    <source>
        <dbReference type="Proteomes" id="UP000290289"/>
    </source>
</evidence>
<dbReference type="InterPro" id="IPR025846">
    <property type="entry name" value="TBL_N"/>
</dbReference>
<protein>
    <recommendedName>
        <fullName evidence="1">Trichome birefringence-like N-terminal domain-containing protein</fullName>
    </recommendedName>
</protein>
<feature type="domain" description="Trichome birefringence-like N-terminal" evidence="1">
    <location>
        <begin position="20"/>
        <end position="64"/>
    </location>
</feature>
<gene>
    <name evidence="2" type="ORF">DVH24_039387</name>
</gene>
<organism evidence="2 3">
    <name type="scientific">Malus domestica</name>
    <name type="common">Apple</name>
    <name type="synonym">Pyrus malus</name>
    <dbReference type="NCBI Taxonomy" id="3750"/>
    <lineage>
        <taxon>Eukaryota</taxon>
        <taxon>Viridiplantae</taxon>
        <taxon>Streptophyta</taxon>
        <taxon>Embryophyta</taxon>
        <taxon>Tracheophyta</taxon>
        <taxon>Spermatophyta</taxon>
        <taxon>Magnoliopsida</taxon>
        <taxon>eudicotyledons</taxon>
        <taxon>Gunneridae</taxon>
        <taxon>Pentapetalae</taxon>
        <taxon>rosids</taxon>
        <taxon>fabids</taxon>
        <taxon>Rosales</taxon>
        <taxon>Rosaceae</taxon>
        <taxon>Amygdaloideae</taxon>
        <taxon>Maleae</taxon>
        <taxon>Malus</taxon>
    </lineage>
</organism>
<comment type="caution">
    <text evidence="2">The sequence shown here is derived from an EMBL/GenBank/DDBJ whole genome shotgun (WGS) entry which is preliminary data.</text>
</comment>
<dbReference type="AlphaFoldDB" id="A0A498HVR9"/>